<evidence type="ECO:0000313" key="2">
    <source>
        <dbReference type="Proteomes" id="UP001381693"/>
    </source>
</evidence>
<evidence type="ECO:0000313" key="1">
    <source>
        <dbReference type="EMBL" id="KAK7075412.1"/>
    </source>
</evidence>
<comment type="caution">
    <text evidence="1">The sequence shown here is derived from an EMBL/GenBank/DDBJ whole genome shotgun (WGS) entry which is preliminary data.</text>
</comment>
<dbReference type="AlphaFoldDB" id="A0AAN9A9W1"/>
<proteinExistence type="predicted"/>
<protein>
    <submittedName>
        <fullName evidence="1">Uncharacterized protein</fullName>
    </submittedName>
</protein>
<dbReference type="EMBL" id="JAXCGZ010010810">
    <property type="protein sequence ID" value="KAK7075412.1"/>
    <property type="molecule type" value="Genomic_DNA"/>
</dbReference>
<organism evidence="1 2">
    <name type="scientific">Halocaridina rubra</name>
    <name type="common">Hawaiian red shrimp</name>
    <dbReference type="NCBI Taxonomy" id="373956"/>
    <lineage>
        <taxon>Eukaryota</taxon>
        <taxon>Metazoa</taxon>
        <taxon>Ecdysozoa</taxon>
        <taxon>Arthropoda</taxon>
        <taxon>Crustacea</taxon>
        <taxon>Multicrustacea</taxon>
        <taxon>Malacostraca</taxon>
        <taxon>Eumalacostraca</taxon>
        <taxon>Eucarida</taxon>
        <taxon>Decapoda</taxon>
        <taxon>Pleocyemata</taxon>
        <taxon>Caridea</taxon>
        <taxon>Atyoidea</taxon>
        <taxon>Atyidae</taxon>
        <taxon>Halocaridina</taxon>
    </lineage>
</organism>
<reference evidence="1 2" key="1">
    <citation type="submission" date="2023-11" db="EMBL/GenBank/DDBJ databases">
        <title>Halocaridina rubra genome assembly.</title>
        <authorList>
            <person name="Smith C."/>
        </authorList>
    </citation>
    <scope>NUCLEOTIDE SEQUENCE [LARGE SCALE GENOMIC DNA]</scope>
    <source>
        <strain evidence="1">EP-1</strain>
        <tissue evidence="1">Whole</tissue>
    </source>
</reference>
<name>A0AAN9A9W1_HALRR</name>
<keyword evidence="2" id="KW-1185">Reference proteome</keyword>
<dbReference type="Proteomes" id="UP001381693">
    <property type="component" value="Unassembled WGS sequence"/>
</dbReference>
<sequence length="113" mass="12842">MTGTRFSTVLKYFSIAMISTYFVKTFQTFVRSLRHNDLWYTFGTRACWTPRTSGKTSNCKACTDTRRIAESVPESLIKPCNIRMVELVLETEAAKKMEDAPLPVMSSQGESEI</sequence>
<accession>A0AAN9A9W1</accession>
<gene>
    <name evidence="1" type="ORF">SK128_001790</name>
</gene>